<comment type="catalytic activity">
    <reaction evidence="7">
        <text>XTP + H2O = XMP + diphosphate + H(+)</text>
        <dbReference type="Rhea" id="RHEA:28610"/>
        <dbReference type="ChEBI" id="CHEBI:15377"/>
        <dbReference type="ChEBI" id="CHEBI:15378"/>
        <dbReference type="ChEBI" id="CHEBI:33019"/>
        <dbReference type="ChEBI" id="CHEBI:57464"/>
        <dbReference type="ChEBI" id="CHEBI:61314"/>
        <dbReference type="EC" id="3.6.1.66"/>
    </reaction>
</comment>
<keyword evidence="4 7" id="KW-0378">Hydrolase</keyword>
<feature type="active site" description="Proton acceptor" evidence="7">
    <location>
        <position position="70"/>
    </location>
</feature>
<dbReference type="GO" id="GO:0036220">
    <property type="term" value="F:ITP diphosphatase activity"/>
    <property type="evidence" value="ECO:0007669"/>
    <property type="project" value="UniProtKB-EC"/>
</dbReference>
<comment type="function">
    <text evidence="7">Pyrophosphatase that catalyzes the hydrolysis of nucleoside triphosphates to their monophosphate derivatives, with a high preference for the non-canonical purine nucleotides XTP (xanthosine triphosphate), dITP (deoxyinosine triphosphate) and ITP. Seems to function as a house-cleaning enzyme that removes non-canonical purine nucleotides from the nucleotide pool, thus preventing their incorporation into DNA/RNA and avoiding chromosomal lesions.</text>
</comment>
<evidence type="ECO:0000256" key="7">
    <source>
        <dbReference type="HAMAP-Rule" id="MF_01405"/>
    </source>
</evidence>
<comment type="catalytic activity">
    <reaction evidence="7">
        <text>dITP + H2O = dIMP + diphosphate + H(+)</text>
        <dbReference type="Rhea" id="RHEA:28342"/>
        <dbReference type="ChEBI" id="CHEBI:15377"/>
        <dbReference type="ChEBI" id="CHEBI:15378"/>
        <dbReference type="ChEBI" id="CHEBI:33019"/>
        <dbReference type="ChEBI" id="CHEBI:61194"/>
        <dbReference type="ChEBI" id="CHEBI:61382"/>
        <dbReference type="EC" id="3.6.1.66"/>
    </reaction>
</comment>
<comment type="similarity">
    <text evidence="1 7 8">Belongs to the HAM1 NTPase family.</text>
</comment>
<feature type="binding site" evidence="7">
    <location>
        <position position="70"/>
    </location>
    <ligand>
        <name>Mg(2+)</name>
        <dbReference type="ChEBI" id="CHEBI:18420"/>
    </ligand>
</feature>
<dbReference type="Pfam" id="PF01725">
    <property type="entry name" value="Ham1p_like"/>
    <property type="match status" value="1"/>
</dbReference>
<dbReference type="HAMAP" id="MF_01405">
    <property type="entry name" value="Non_canon_purine_NTPase"/>
    <property type="match status" value="1"/>
</dbReference>
<evidence type="ECO:0000256" key="3">
    <source>
        <dbReference type="ARBA" id="ARBA00022741"/>
    </source>
</evidence>
<dbReference type="RefSeq" id="WP_380083236.1">
    <property type="nucleotide sequence ID" value="NZ_JBHSWD010000001.1"/>
</dbReference>
<keyword evidence="2 7" id="KW-0479">Metal-binding</keyword>
<accession>A0ABW1YDA5</accession>
<keyword evidence="3 7" id="KW-0547">Nucleotide-binding</keyword>
<dbReference type="Proteomes" id="UP001596297">
    <property type="component" value="Unassembled WGS sequence"/>
</dbReference>
<feature type="binding site" evidence="7">
    <location>
        <position position="173"/>
    </location>
    <ligand>
        <name>substrate</name>
    </ligand>
</feature>
<comment type="catalytic activity">
    <reaction evidence="7">
        <text>ITP + H2O = IMP + diphosphate + H(+)</text>
        <dbReference type="Rhea" id="RHEA:29399"/>
        <dbReference type="ChEBI" id="CHEBI:15377"/>
        <dbReference type="ChEBI" id="CHEBI:15378"/>
        <dbReference type="ChEBI" id="CHEBI:33019"/>
        <dbReference type="ChEBI" id="CHEBI:58053"/>
        <dbReference type="ChEBI" id="CHEBI:61402"/>
        <dbReference type="EC" id="3.6.1.66"/>
    </reaction>
</comment>
<organism evidence="9 10">
    <name type="scientific">Deinococcus lacus</name>
    <dbReference type="NCBI Taxonomy" id="392561"/>
    <lineage>
        <taxon>Bacteria</taxon>
        <taxon>Thermotogati</taxon>
        <taxon>Deinococcota</taxon>
        <taxon>Deinococci</taxon>
        <taxon>Deinococcales</taxon>
        <taxon>Deinococcaceae</taxon>
        <taxon>Deinococcus</taxon>
    </lineage>
</organism>
<evidence type="ECO:0000256" key="2">
    <source>
        <dbReference type="ARBA" id="ARBA00022723"/>
    </source>
</evidence>
<evidence type="ECO:0000256" key="5">
    <source>
        <dbReference type="ARBA" id="ARBA00022842"/>
    </source>
</evidence>
<feature type="binding site" evidence="7">
    <location>
        <position position="41"/>
    </location>
    <ligand>
        <name>Mg(2+)</name>
        <dbReference type="ChEBI" id="CHEBI:18420"/>
    </ligand>
</feature>
<dbReference type="InterPro" id="IPR020922">
    <property type="entry name" value="dITP/XTP_pyrophosphatase"/>
</dbReference>
<evidence type="ECO:0000256" key="8">
    <source>
        <dbReference type="RuleBase" id="RU003781"/>
    </source>
</evidence>
<dbReference type="InterPro" id="IPR029001">
    <property type="entry name" value="ITPase-like_fam"/>
</dbReference>
<comment type="caution">
    <text evidence="9">The sequence shown here is derived from an EMBL/GenBank/DDBJ whole genome shotgun (WGS) entry which is preliminary data.</text>
</comment>
<gene>
    <name evidence="9" type="primary">rdgB</name>
    <name evidence="9" type="ORF">ACFP81_09625</name>
</gene>
<evidence type="ECO:0000256" key="6">
    <source>
        <dbReference type="ARBA" id="ARBA00023080"/>
    </source>
</evidence>
<feature type="binding site" evidence="7">
    <location>
        <begin position="150"/>
        <end position="153"/>
    </location>
    <ligand>
        <name>substrate</name>
    </ligand>
</feature>
<dbReference type="InterPro" id="IPR002637">
    <property type="entry name" value="RdgB/HAM1"/>
</dbReference>
<dbReference type="PANTHER" id="PTHR11067:SF9">
    <property type="entry name" value="INOSINE TRIPHOSPHATE PYROPHOSPHATASE"/>
    <property type="match status" value="1"/>
</dbReference>
<evidence type="ECO:0000256" key="1">
    <source>
        <dbReference type="ARBA" id="ARBA00008023"/>
    </source>
</evidence>
<feature type="binding site" evidence="7">
    <location>
        <position position="71"/>
    </location>
    <ligand>
        <name>substrate</name>
    </ligand>
</feature>
<keyword evidence="10" id="KW-1185">Reference proteome</keyword>
<keyword evidence="5 7" id="KW-0460">Magnesium</keyword>
<comment type="cofactor">
    <cofactor evidence="7">
        <name>Mg(2+)</name>
        <dbReference type="ChEBI" id="CHEBI:18420"/>
    </cofactor>
    <text evidence="7">Binds 1 Mg(2+) ion per subunit.</text>
</comment>
<evidence type="ECO:0000313" key="10">
    <source>
        <dbReference type="Proteomes" id="UP001596297"/>
    </source>
</evidence>
<proteinExistence type="inferred from homology"/>
<dbReference type="CDD" id="cd00515">
    <property type="entry name" value="HAM1"/>
    <property type="match status" value="1"/>
</dbReference>
<keyword evidence="6 7" id="KW-0546">Nucleotide metabolism</keyword>
<dbReference type="Gene3D" id="3.90.950.10">
    <property type="match status" value="1"/>
</dbReference>
<dbReference type="PANTHER" id="PTHR11067">
    <property type="entry name" value="INOSINE TRIPHOSPHATE PYROPHOSPHATASE/HAM1 PROTEIN"/>
    <property type="match status" value="1"/>
</dbReference>
<sequence length="192" mass="20630">MSNPKRVIVATGNAGKVQEIQEALAGLGWQLEALEGLPLPEEIGTTYEENAALKACTIAAMTGQIALADDSGLEVEALGGQPGVFSARYGNKSSDAERNLYLLEQLRKEKDRRAKFVSVIVVAYPDGELETYRGEVPGQLLEGPRGLGGFGYDPLFVPDGDTRSLAEMTTAEKQAVSHRGRALEELKKVHSS</sequence>
<feature type="binding site" evidence="7">
    <location>
        <begin position="178"/>
        <end position="179"/>
    </location>
    <ligand>
        <name>substrate</name>
    </ligand>
</feature>
<reference evidence="10" key="1">
    <citation type="journal article" date="2019" name="Int. J. Syst. Evol. Microbiol.">
        <title>The Global Catalogue of Microorganisms (GCM) 10K type strain sequencing project: providing services to taxonomists for standard genome sequencing and annotation.</title>
        <authorList>
            <consortium name="The Broad Institute Genomics Platform"/>
            <consortium name="The Broad Institute Genome Sequencing Center for Infectious Disease"/>
            <person name="Wu L."/>
            <person name="Ma J."/>
        </authorList>
    </citation>
    <scope>NUCLEOTIDE SEQUENCE [LARGE SCALE GENOMIC DNA]</scope>
    <source>
        <strain evidence="10">CGMCC 1.15772</strain>
    </source>
</reference>
<feature type="binding site" evidence="7">
    <location>
        <begin position="11"/>
        <end position="16"/>
    </location>
    <ligand>
        <name>substrate</name>
    </ligand>
</feature>
<evidence type="ECO:0000313" key="9">
    <source>
        <dbReference type="EMBL" id="MFC6592229.1"/>
    </source>
</evidence>
<dbReference type="EMBL" id="JBHSWD010000001">
    <property type="protein sequence ID" value="MFC6592229.1"/>
    <property type="molecule type" value="Genomic_DNA"/>
</dbReference>
<comment type="subunit">
    <text evidence="7">Homodimer.</text>
</comment>
<dbReference type="NCBIfam" id="TIGR00042">
    <property type="entry name" value="RdgB/HAM1 family non-canonical purine NTP pyrophosphatase"/>
    <property type="match status" value="1"/>
</dbReference>
<dbReference type="SUPFAM" id="SSF52972">
    <property type="entry name" value="ITPase-like"/>
    <property type="match status" value="1"/>
</dbReference>
<dbReference type="EC" id="3.6.1.66" evidence="7"/>
<evidence type="ECO:0000256" key="4">
    <source>
        <dbReference type="ARBA" id="ARBA00022801"/>
    </source>
</evidence>
<protein>
    <recommendedName>
        <fullName evidence="7">dITP/XTP pyrophosphatase</fullName>
        <ecNumber evidence="7">3.6.1.66</ecNumber>
    </recommendedName>
    <alternativeName>
        <fullName evidence="7">Non-canonical purine NTP pyrophosphatase</fullName>
    </alternativeName>
    <alternativeName>
        <fullName evidence="7">Non-standard purine NTP pyrophosphatase</fullName>
    </alternativeName>
    <alternativeName>
        <fullName evidence="7">Nucleoside-triphosphate diphosphatase</fullName>
    </alternativeName>
    <alternativeName>
        <fullName evidence="7">Nucleoside-triphosphate pyrophosphatase</fullName>
        <shortName evidence="7">NTPase</shortName>
    </alternativeName>
</protein>
<name>A0ABW1YDA5_9DEIO</name>